<evidence type="ECO:0000313" key="1">
    <source>
        <dbReference type="EMBL" id="OPJ56989.1"/>
    </source>
</evidence>
<dbReference type="Pfam" id="PF07873">
    <property type="entry name" value="YabP"/>
    <property type="match status" value="1"/>
</dbReference>
<dbReference type="RefSeq" id="WP_079410449.1">
    <property type="nucleotide sequence ID" value="NZ_MZGW01000001.1"/>
</dbReference>
<dbReference type="InterPro" id="IPR038705">
    <property type="entry name" value="YabP_sf"/>
</dbReference>
<gene>
    <name evidence="1" type="ORF">CLOTH_02710</name>
</gene>
<comment type="caution">
    <text evidence="1">The sequence shown here is derived from an EMBL/GenBank/DDBJ whole genome shotgun (WGS) entry which is preliminary data.</text>
</comment>
<sequence length="78" mass="8973">MFDLPSDLEITLPRVTTIGNKCIKIENYIGIIEYSDKVIKISTKTNTLKIQGDNLLIKYITEEDACIEGKIYSIEYWV</sequence>
<dbReference type="Proteomes" id="UP000190140">
    <property type="component" value="Unassembled WGS sequence"/>
</dbReference>
<organism evidence="1 2">
    <name type="scientific">Alkalithermobacter paradoxus</name>
    <dbReference type="NCBI Taxonomy" id="29349"/>
    <lineage>
        <taxon>Bacteria</taxon>
        <taxon>Bacillati</taxon>
        <taxon>Bacillota</taxon>
        <taxon>Clostridia</taxon>
        <taxon>Peptostreptococcales</taxon>
        <taxon>Tepidibacteraceae</taxon>
        <taxon>Alkalithermobacter</taxon>
    </lineage>
</organism>
<accession>A0A1V4IAN7</accession>
<evidence type="ECO:0000313" key="2">
    <source>
        <dbReference type="Proteomes" id="UP000190140"/>
    </source>
</evidence>
<protein>
    <submittedName>
        <fullName evidence="1">YabP family protein</fullName>
    </submittedName>
</protein>
<proteinExistence type="predicted"/>
<reference evidence="1 2" key="1">
    <citation type="submission" date="2017-03" db="EMBL/GenBank/DDBJ databases">
        <title>Genome sequence of Clostridium thermoalcaliphilum DSM 7309.</title>
        <authorList>
            <person name="Poehlein A."/>
            <person name="Daniel R."/>
        </authorList>
    </citation>
    <scope>NUCLEOTIDE SEQUENCE [LARGE SCALE GENOMIC DNA]</scope>
    <source>
        <strain evidence="1 2">DSM 7309</strain>
    </source>
</reference>
<dbReference type="STRING" id="29349.CLOTH_02710"/>
<keyword evidence="2" id="KW-1185">Reference proteome</keyword>
<name>A0A1V4IAN7_9FIRM</name>
<dbReference type="AlphaFoldDB" id="A0A1V4IAN7"/>
<dbReference type="Gene3D" id="2.60.40.2000">
    <property type="match status" value="1"/>
</dbReference>
<dbReference type="EMBL" id="MZGW01000001">
    <property type="protein sequence ID" value="OPJ56989.1"/>
    <property type="molecule type" value="Genomic_DNA"/>
</dbReference>
<dbReference type="InterPro" id="IPR022476">
    <property type="entry name" value="Spore_YabP/YqfC"/>
</dbReference>
<dbReference type="OrthoDB" id="2989236at2"/>